<evidence type="ECO:0000256" key="2">
    <source>
        <dbReference type="RuleBase" id="RU364116"/>
    </source>
</evidence>
<dbReference type="SFLD" id="SFLDS00029">
    <property type="entry name" value="Radical_SAM"/>
    <property type="match status" value="1"/>
</dbReference>
<dbReference type="AlphaFoldDB" id="A0A2N4UHB4"/>
<dbReference type="Gene3D" id="3.30.750.200">
    <property type="match status" value="1"/>
</dbReference>
<evidence type="ECO:0000256" key="1">
    <source>
        <dbReference type="ARBA" id="ARBA00006100"/>
    </source>
</evidence>
<protein>
    <recommendedName>
        <fullName evidence="2">Heme chaperone HemW</fullName>
    </recommendedName>
</protein>
<gene>
    <name evidence="5" type="ORF">CR155_09670</name>
</gene>
<keyword evidence="2" id="KW-0411">Iron-sulfur</keyword>
<dbReference type="GO" id="GO:0006779">
    <property type="term" value="P:porphyrin-containing compound biosynthetic process"/>
    <property type="evidence" value="ECO:0007669"/>
    <property type="project" value="InterPro"/>
</dbReference>
<comment type="subcellular location">
    <subcellularLocation>
        <location evidence="2">Cytoplasm</location>
    </subcellularLocation>
</comment>
<dbReference type="CDD" id="cd01335">
    <property type="entry name" value="Radical_SAM"/>
    <property type="match status" value="1"/>
</dbReference>
<dbReference type="NCBIfam" id="TIGR00539">
    <property type="entry name" value="hemN_rel"/>
    <property type="match status" value="1"/>
</dbReference>
<dbReference type="PANTHER" id="PTHR13932">
    <property type="entry name" value="COPROPORPHYRINIGEN III OXIDASE"/>
    <property type="match status" value="1"/>
</dbReference>
<feature type="region of interest" description="Disordered" evidence="3">
    <location>
        <begin position="1"/>
        <end position="21"/>
    </location>
</feature>
<dbReference type="GO" id="GO:0051539">
    <property type="term" value="F:4 iron, 4 sulfur cluster binding"/>
    <property type="evidence" value="ECO:0007669"/>
    <property type="project" value="UniProtKB-UniRule"/>
</dbReference>
<keyword evidence="2" id="KW-0479">Metal-binding</keyword>
<dbReference type="GO" id="GO:0046872">
    <property type="term" value="F:metal ion binding"/>
    <property type="evidence" value="ECO:0007669"/>
    <property type="project" value="UniProtKB-UniRule"/>
</dbReference>
<keyword evidence="2" id="KW-0408">Iron</keyword>
<evidence type="ECO:0000313" key="6">
    <source>
        <dbReference type="Proteomes" id="UP000234328"/>
    </source>
</evidence>
<dbReference type="InterPro" id="IPR034505">
    <property type="entry name" value="Coproporphyrinogen-III_oxidase"/>
</dbReference>
<comment type="function">
    <text evidence="2">Probably acts as a heme chaperone, transferring heme to an unknown acceptor. Binds one molecule of heme per monomer, possibly covalently. Binds 1 [4Fe-4S] cluster. The cluster is coordinated with 3 cysteines and an exchangeable S-adenosyl-L-methionine.</text>
</comment>
<keyword evidence="2" id="KW-0143">Chaperone</keyword>
<dbReference type="GO" id="GO:0005737">
    <property type="term" value="C:cytoplasm"/>
    <property type="evidence" value="ECO:0007669"/>
    <property type="project" value="UniProtKB-SubCell"/>
</dbReference>
<keyword evidence="2" id="KW-0349">Heme</keyword>
<evidence type="ECO:0000313" key="5">
    <source>
        <dbReference type="EMBL" id="PLC54355.1"/>
    </source>
</evidence>
<dbReference type="SFLD" id="SFLDF00562">
    <property type="entry name" value="HemN-like__clustered_with_heat"/>
    <property type="match status" value="1"/>
</dbReference>
<dbReference type="GO" id="GO:0004109">
    <property type="term" value="F:coproporphyrinogen oxidase activity"/>
    <property type="evidence" value="ECO:0007669"/>
    <property type="project" value="InterPro"/>
</dbReference>
<dbReference type="SMART" id="SM00729">
    <property type="entry name" value="Elp3"/>
    <property type="match status" value="1"/>
</dbReference>
<dbReference type="PROSITE" id="PS51918">
    <property type="entry name" value="RADICAL_SAM"/>
    <property type="match status" value="1"/>
</dbReference>
<dbReference type="Pfam" id="PF06969">
    <property type="entry name" value="HemN_C"/>
    <property type="match status" value="1"/>
</dbReference>
<dbReference type="InterPro" id="IPR004559">
    <property type="entry name" value="HemW-like"/>
</dbReference>
<dbReference type="SUPFAM" id="SSF102114">
    <property type="entry name" value="Radical SAM enzymes"/>
    <property type="match status" value="1"/>
</dbReference>
<comment type="similarity">
    <text evidence="1">Belongs to the anaerobic coproporphyrinogen-III oxidase family. HemW subfamily.</text>
</comment>
<evidence type="ECO:0000256" key="3">
    <source>
        <dbReference type="SAM" id="MobiDB-lite"/>
    </source>
</evidence>
<dbReference type="InterPro" id="IPR006638">
    <property type="entry name" value="Elp3/MiaA/NifB-like_rSAM"/>
</dbReference>
<keyword evidence="2" id="KW-0004">4Fe-4S</keyword>
<dbReference type="Pfam" id="PF04055">
    <property type="entry name" value="Radical_SAM"/>
    <property type="match status" value="1"/>
</dbReference>
<feature type="domain" description="Radical SAM core" evidence="4">
    <location>
        <begin position="28"/>
        <end position="259"/>
    </location>
</feature>
<dbReference type="OrthoDB" id="9808022at2"/>
<comment type="caution">
    <text evidence="5">The sequence shown here is derived from an EMBL/GenBank/DDBJ whole genome shotgun (WGS) entry which is preliminary data.</text>
</comment>
<sequence>MHPTFPKATEGRTKNPGVVPRIGPSSALTSLPPLSLYVHVPWCVRKCPYCDFNSHELKNEVPEREYLDALQADLEQALPLIWGRQVISIFIGGGTPSLLSASALDEMLAMFRALLNLLPDAEITMEANPGTVEAGRFTDYAASGVNRMSLGIQSFDDAALKALGRVHDARQARAAIEIAQRSVDRVNLDLMYALPGQSVEACANDLRQAMSFQTGHLSLYHLTLEPNTVFAKYPPVVPDDDTSAAMQDLITEATSAGGWEQYEVSAYAKPGQRCLHNLNYWEFGDYLGIGPGAHGKLSFHDRIIRQAKHKNPASWIEKSVRRDGSHISEERVIGPHELGFEFMLNALRLKDGVASGSFKERTGLSLLSIKATVDRARSRGLLEPELGRFRASSLGWRFLNDLQAEFLE</sequence>
<dbReference type="PANTHER" id="PTHR13932:SF5">
    <property type="entry name" value="RADICAL S-ADENOSYL METHIONINE DOMAIN-CONTAINING PROTEIN 1, MITOCHONDRIAL"/>
    <property type="match status" value="1"/>
</dbReference>
<dbReference type="EMBL" id="PDNV01000005">
    <property type="protein sequence ID" value="PLC54355.1"/>
    <property type="molecule type" value="Genomic_DNA"/>
</dbReference>
<name>A0A2N4UHB4_9BURK</name>
<reference evidence="5 6" key="1">
    <citation type="submission" date="2017-10" db="EMBL/GenBank/DDBJ databases">
        <title>Two draft genome sequences of Pusillimonas sp. strains isolated from a nitrate- and radionuclide-contaminated groundwater in Russia.</title>
        <authorList>
            <person name="Grouzdev D.S."/>
            <person name="Tourova T.P."/>
            <person name="Goeva M.A."/>
            <person name="Babich T.L."/>
            <person name="Sokolova D.S."/>
            <person name="Abdullin R."/>
            <person name="Poltaraus A.B."/>
            <person name="Toshchakov S.V."/>
            <person name="Nazina T.N."/>
        </authorList>
    </citation>
    <scope>NUCLEOTIDE SEQUENCE [LARGE SCALE GENOMIC DNA]</scope>
    <source>
        <strain evidence="5 6">JR1/69-2-13</strain>
    </source>
</reference>
<keyword evidence="6" id="KW-1185">Reference proteome</keyword>
<dbReference type="SFLD" id="SFLDF00288">
    <property type="entry name" value="HemN-like__clustered_with_nucl"/>
    <property type="match status" value="1"/>
</dbReference>
<dbReference type="SFLD" id="SFLDG01065">
    <property type="entry name" value="anaerobic_coproporphyrinogen-I"/>
    <property type="match status" value="1"/>
</dbReference>
<organism evidence="5 6">
    <name type="scientific">Pollutimonas nitritireducens</name>
    <dbReference type="NCBI Taxonomy" id="2045209"/>
    <lineage>
        <taxon>Bacteria</taxon>
        <taxon>Pseudomonadati</taxon>
        <taxon>Pseudomonadota</taxon>
        <taxon>Betaproteobacteria</taxon>
        <taxon>Burkholderiales</taxon>
        <taxon>Alcaligenaceae</taxon>
        <taxon>Pollutimonas</taxon>
    </lineage>
</organism>
<accession>A0A2N4UHB4</accession>
<dbReference type="Proteomes" id="UP000234328">
    <property type="component" value="Unassembled WGS sequence"/>
</dbReference>
<evidence type="ECO:0000259" key="4">
    <source>
        <dbReference type="PROSITE" id="PS51918"/>
    </source>
</evidence>
<keyword evidence="2" id="KW-0949">S-adenosyl-L-methionine</keyword>
<keyword evidence="2" id="KW-0963">Cytoplasm</keyword>
<dbReference type="InterPro" id="IPR058240">
    <property type="entry name" value="rSAM_sf"/>
</dbReference>
<dbReference type="InterPro" id="IPR010723">
    <property type="entry name" value="HemN_C"/>
</dbReference>
<dbReference type="InterPro" id="IPR007197">
    <property type="entry name" value="rSAM"/>
</dbReference>
<proteinExistence type="inferred from homology"/>